<gene>
    <name evidence="1" type="ORF">Pro02_76730</name>
</gene>
<proteinExistence type="predicted"/>
<evidence type="ECO:0008006" key="3">
    <source>
        <dbReference type="Google" id="ProtNLM"/>
    </source>
</evidence>
<accession>A0A8J3S9P7</accession>
<dbReference type="AlphaFoldDB" id="A0A8J3S9P7"/>
<evidence type="ECO:0000313" key="1">
    <source>
        <dbReference type="EMBL" id="GIH89265.1"/>
    </source>
</evidence>
<dbReference type="Proteomes" id="UP000655044">
    <property type="component" value="Unassembled WGS sequence"/>
</dbReference>
<organism evidence="1 2">
    <name type="scientific">Planobispora rosea</name>
    <dbReference type="NCBI Taxonomy" id="35762"/>
    <lineage>
        <taxon>Bacteria</taxon>
        <taxon>Bacillati</taxon>
        <taxon>Actinomycetota</taxon>
        <taxon>Actinomycetes</taxon>
        <taxon>Streptosporangiales</taxon>
        <taxon>Streptosporangiaceae</taxon>
        <taxon>Planobispora</taxon>
    </lineage>
</organism>
<reference evidence="1" key="1">
    <citation type="submission" date="2021-01" db="EMBL/GenBank/DDBJ databases">
        <title>Whole genome shotgun sequence of Planobispora rosea NBRC 15558.</title>
        <authorList>
            <person name="Komaki H."/>
            <person name="Tamura T."/>
        </authorList>
    </citation>
    <scope>NUCLEOTIDE SEQUENCE</scope>
    <source>
        <strain evidence="1">NBRC 15558</strain>
    </source>
</reference>
<comment type="caution">
    <text evidence="1">The sequence shown here is derived from an EMBL/GenBank/DDBJ whole genome shotgun (WGS) entry which is preliminary data.</text>
</comment>
<name>A0A8J3S9P7_PLARO</name>
<sequence>MVLQGANGILFTVLPPARSSLLGEASAETHDISDGLLAEARRVAQREGVTLRSLIEEGLRSVLVRRSEREDYVLPDASVGGQGLQPSARGASWEELRALSYGDRL</sequence>
<evidence type="ECO:0000313" key="2">
    <source>
        <dbReference type="Proteomes" id="UP000655044"/>
    </source>
</evidence>
<protein>
    <recommendedName>
        <fullName evidence="3">DUF2191 domain-containing protein</fullName>
    </recommendedName>
</protein>
<dbReference type="EMBL" id="BOOI01000122">
    <property type="protein sequence ID" value="GIH89265.1"/>
    <property type="molecule type" value="Genomic_DNA"/>
</dbReference>
<keyword evidence="2" id="KW-1185">Reference proteome</keyword>